<evidence type="ECO:0000259" key="3">
    <source>
        <dbReference type="PROSITE" id="PS50405"/>
    </source>
</evidence>
<dbReference type="InterPro" id="IPR040079">
    <property type="entry name" value="Glutathione_S-Trfase"/>
</dbReference>
<gene>
    <name evidence="5" type="primary">LOC111116885</name>
</gene>
<dbReference type="InterPro" id="IPR036249">
    <property type="entry name" value="Thioredoxin-like_sf"/>
</dbReference>
<accession>A0A8B8C7E6</accession>
<dbReference type="FunFam" id="3.40.30.10:FF:000221">
    <property type="entry name" value="Glutathione S-transferase rho"/>
    <property type="match status" value="1"/>
</dbReference>
<dbReference type="PROSITE" id="PS50405">
    <property type="entry name" value="GST_CTER"/>
    <property type="match status" value="1"/>
</dbReference>
<feature type="domain" description="GST C-terminal" evidence="3">
    <location>
        <begin position="92"/>
        <end position="223"/>
    </location>
</feature>
<dbReference type="Proteomes" id="UP000694844">
    <property type="component" value="Chromosome 1"/>
</dbReference>
<dbReference type="Pfam" id="PF13409">
    <property type="entry name" value="GST_N_2"/>
    <property type="match status" value="1"/>
</dbReference>
<feature type="domain" description="GST N-terminal" evidence="2">
    <location>
        <begin position="3"/>
        <end position="85"/>
    </location>
</feature>
<organism evidence="4 5">
    <name type="scientific">Crassostrea virginica</name>
    <name type="common">Eastern oyster</name>
    <dbReference type="NCBI Taxonomy" id="6565"/>
    <lineage>
        <taxon>Eukaryota</taxon>
        <taxon>Metazoa</taxon>
        <taxon>Spiralia</taxon>
        <taxon>Lophotrochozoa</taxon>
        <taxon>Mollusca</taxon>
        <taxon>Bivalvia</taxon>
        <taxon>Autobranchia</taxon>
        <taxon>Pteriomorphia</taxon>
        <taxon>Ostreida</taxon>
        <taxon>Ostreoidea</taxon>
        <taxon>Ostreidae</taxon>
        <taxon>Crassostrea</taxon>
    </lineage>
</organism>
<dbReference type="InterPro" id="IPR036282">
    <property type="entry name" value="Glutathione-S-Trfase_C_sf"/>
</dbReference>
<dbReference type="PROSITE" id="PS50404">
    <property type="entry name" value="GST_NTER"/>
    <property type="match status" value="1"/>
</dbReference>
<dbReference type="RefSeq" id="XP_022311648.1">
    <property type="nucleotide sequence ID" value="XM_022455940.1"/>
</dbReference>
<sequence length="227" mass="25989">MADDMYLFWGSGSVPCWKAMIALDEKGFRGYKNKLISFDKNEQKGPDVLKFNPRGEVPTFTHGSIVVNESNAICEYLESTFKEKGTQLIPSDPKQRALVLQRMHEAVANLMQKMLIDFLYEFFETKEEDMDPEGLAKKTQTLKEELERWNGYLGQTNAFLAGPDFTMADVYFFPFIGFGVRLGLSLDKFPNLKAYYERACARPSIQATWPPHWKETSPSMSPLKGRL</sequence>
<dbReference type="InterPro" id="IPR004046">
    <property type="entry name" value="GST_C"/>
</dbReference>
<comment type="similarity">
    <text evidence="1">Belongs to the GST superfamily.</text>
</comment>
<dbReference type="CDD" id="cd00570">
    <property type="entry name" value="GST_N_family"/>
    <property type="match status" value="1"/>
</dbReference>
<dbReference type="Gene3D" id="1.20.1050.10">
    <property type="match status" value="1"/>
</dbReference>
<dbReference type="KEGG" id="cvn:111116885"/>
<reference evidence="4" key="1">
    <citation type="submission" date="2024-06" db="UniProtKB">
        <authorList>
            <consortium name="RefSeq"/>
        </authorList>
    </citation>
    <scope>NUCLEOTIDE SEQUENCE [LARGE SCALE GENOMIC DNA]</scope>
</reference>
<evidence type="ECO:0000256" key="1">
    <source>
        <dbReference type="ARBA" id="ARBA00007409"/>
    </source>
</evidence>
<dbReference type="InterPro" id="IPR004045">
    <property type="entry name" value="Glutathione_S-Trfase_N"/>
</dbReference>
<evidence type="ECO:0000259" key="2">
    <source>
        <dbReference type="PROSITE" id="PS50404"/>
    </source>
</evidence>
<dbReference type="SUPFAM" id="SSF52833">
    <property type="entry name" value="Thioredoxin-like"/>
    <property type="match status" value="1"/>
</dbReference>
<name>A0A8B8C7E6_CRAVI</name>
<dbReference type="SUPFAM" id="SSF47616">
    <property type="entry name" value="GST C-terminal domain-like"/>
    <property type="match status" value="1"/>
</dbReference>
<dbReference type="InterPro" id="IPR010987">
    <property type="entry name" value="Glutathione-S-Trfase_C-like"/>
</dbReference>
<dbReference type="AlphaFoldDB" id="A0A8B8C7E6"/>
<dbReference type="PANTHER" id="PTHR44051">
    <property type="entry name" value="GLUTATHIONE S-TRANSFERASE-RELATED"/>
    <property type="match status" value="1"/>
</dbReference>
<evidence type="ECO:0000313" key="4">
    <source>
        <dbReference type="Proteomes" id="UP000694844"/>
    </source>
</evidence>
<dbReference type="GeneID" id="111116885"/>
<dbReference type="Pfam" id="PF00043">
    <property type="entry name" value="GST_C"/>
    <property type="match status" value="1"/>
</dbReference>
<evidence type="ECO:0000313" key="5">
    <source>
        <dbReference type="RefSeq" id="XP_022311648.1"/>
    </source>
</evidence>
<reference evidence="5" key="2">
    <citation type="submission" date="2025-08" db="UniProtKB">
        <authorList>
            <consortium name="RefSeq"/>
        </authorList>
    </citation>
    <scope>IDENTIFICATION</scope>
    <source>
        <tissue evidence="5">Whole sample</tissue>
    </source>
</reference>
<dbReference type="PANTHER" id="PTHR44051:SF8">
    <property type="entry name" value="GLUTATHIONE S-TRANSFERASE GSTA"/>
    <property type="match status" value="1"/>
</dbReference>
<dbReference type="Gene3D" id="3.40.30.10">
    <property type="entry name" value="Glutaredoxin"/>
    <property type="match status" value="1"/>
</dbReference>
<keyword evidence="4" id="KW-1185">Reference proteome</keyword>
<dbReference type="SFLD" id="SFLDS00019">
    <property type="entry name" value="Glutathione_Transferase_(cytos"/>
    <property type="match status" value="1"/>
</dbReference>
<proteinExistence type="inferred from homology"/>
<dbReference type="SFLD" id="SFLDG00358">
    <property type="entry name" value="Main_(cytGST)"/>
    <property type="match status" value="1"/>
</dbReference>
<dbReference type="OrthoDB" id="2309723at2759"/>
<protein>
    <submittedName>
        <fullName evidence="5">Glutathione S-transferase A-like</fullName>
    </submittedName>
</protein>